<dbReference type="EC" id="2.4.-.-" evidence="2"/>
<accession>A0ABV5ZJP2</accession>
<dbReference type="Pfam" id="PF00535">
    <property type="entry name" value="Glycos_transf_2"/>
    <property type="match status" value="1"/>
</dbReference>
<gene>
    <name evidence="2" type="ORF">ACFFK8_07175</name>
</gene>
<evidence type="ECO:0000313" key="2">
    <source>
        <dbReference type="EMBL" id="MFB9897581.1"/>
    </source>
</evidence>
<dbReference type="PANTHER" id="PTHR43179">
    <property type="entry name" value="RHAMNOSYLTRANSFERASE WBBL"/>
    <property type="match status" value="1"/>
</dbReference>
<dbReference type="InterPro" id="IPR001173">
    <property type="entry name" value="Glyco_trans_2-like"/>
</dbReference>
<dbReference type="PANTHER" id="PTHR43179:SF7">
    <property type="entry name" value="RHAMNOSYLTRANSFERASE WBBL"/>
    <property type="match status" value="1"/>
</dbReference>
<dbReference type="CDD" id="cd04186">
    <property type="entry name" value="GT_2_like_c"/>
    <property type="match status" value="1"/>
</dbReference>
<proteinExistence type="predicted"/>
<dbReference type="Gene3D" id="3.90.550.10">
    <property type="entry name" value="Spore Coat Polysaccharide Biosynthesis Protein SpsA, Chain A"/>
    <property type="match status" value="1"/>
</dbReference>
<dbReference type="SUPFAM" id="SSF53448">
    <property type="entry name" value="Nucleotide-diphospho-sugar transferases"/>
    <property type="match status" value="1"/>
</dbReference>
<keyword evidence="3" id="KW-1185">Reference proteome</keyword>
<dbReference type="InterPro" id="IPR029044">
    <property type="entry name" value="Nucleotide-diphossugar_trans"/>
</dbReference>
<feature type="domain" description="Glycosyltransferase 2-like" evidence="1">
    <location>
        <begin position="12"/>
        <end position="197"/>
    </location>
</feature>
<protein>
    <submittedName>
        <fullName evidence="2">Glycosyltransferase family 2 protein</fullName>
        <ecNumber evidence="2">2.4.-.-</ecNumber>
    </submittedName>
</protein>
<dbReference type="RefSeq" id="WP_044248823.1">
    <property type="nucleotide sequence ID" value="NZ_JADU01000016.1"/>
</dbReference>
<keyword evidence="2" id="KW-0328">Glycosyltransferase</keyword>
<reference evidence="2 3" key="1">
    <citation type="submission" date="2024-09" db="EMBL/GenBank/DDBJ databases">
        <authorList>
            <person name="Sun Q."/>
            <person name="Mori K."/>
        </authorList>
    </citation>
    <scope>NUCLEOTIDE SEQUENCE [LARGE SCALE GENOMIC DNA]</scope>
    <source>
        <strain evidence="2 3">ATCC 51272</strain>
    </source>
</reference>
<dbReference type="Proteomes" id="UP001589688">
    <property type="component" value="Unassembled WGS sequence"/>
</dbReference>
<comment type="caution">
    <text evidence="2">The sequence shown here is derived from an EMBL/GenBank/DDBJ whole genome shotgun (WGS) entry which is preliminary data.</text>
</comment>
<sequence length="400" mass="45830">MQSGSFRPLKLSVIIVSYNVKFYLEQCLQSVMRALQGMEAEVIVIDNHSRDGSIEYLSERFPSVVFMSNNHNLGFAKANNKAIRQSQGEYVLLLNPDTIVGEEVLQACVDFMDTHPQAGGVGVRMQKIEGSDALESRRGVPTPMTSFYKMVGLTKHFPHHRRFAKYYMGHLSWDEPAQIEIVSGAFCFLRRTALQEIGLLDEDFFMYGEDIDLSYRLLKAGWQNWYLPLRILHYKGESTQKSSFRYVHVFYEAMLIFFRKHYGNLHLLLTLPIQVGIYVKASIALCSTLMVKARRSLGFVSVRRQADPLYHFHVAPEHEGQCRQLVRKHALRSLFDSHDTTPPKEADAAGNDLTYLVYDSSLFTFHEILEFMAARQQDNVRIAIFNPANNTIITDAEILQ</sequence>
<evidence type="ECO:0000313" key="3">
    <source>
        <dbReference type="Proteomes" id="UP001589688"/>
    </source>
</evidence>
<keyword evidence="2" id="KW-0808">Transferase</keyword>
<dbReference type="GO" id="GO:0016757">
    <property type="term" value="F:glycosyltransferase activity"/>
    <property type="evidence" value="ECO:0007669"/>
    <property type="project" value="UniProtKB-KW"/>
</dbReference>
<dbReference type="EMBL" id="JBHLZF010000002">
    <property type="protein sequence ID" value="MFB9897581.1"/>
    <property type="molecule type" value="Genomic_DNA"/>
</dbReference>
<name>A0ABV5ZJP2_9BACT</name>
<organism evidence="2 3">
    <name type="scientific">Hallella seregens ATCC 51272</name>
    <dbReference type="NCBI Taxonomy" id="1336250"/>
    <lineage>
        <taxon>Bacteria</taxon>
        <taxon>Pseudomonadati</taxon>
        <taxon>Bacteroidota</taxon>
        <taxon>Bacteroidia</taxon>
        <taxon>Bacteroidales</taxon>
        <taxon>Prevotellaceae</taxon>
        <taxon>Hallella</taxon>
    </lineage>
</organism>
<evidence type="ECO:0000259" key="1">
    <source>
        <dbReference type="Pfam" id="PF00535"/>
    </source>
</evidence>